<keyword evidence="13 19" id="KW-0472">Membrane</keyword>
<dbReference type="EC" id="2.7.8.26" evidence="5 19"/>
<keyword evidence="8 19" id="KW-0169">Cobalamin biosynthesis</keyword>
<evidence type="ECO:0000256" key="6">
    <source>
        <dbReference type="ARBA" id="ARBA00015850"/>
    </source>
</evidence>
<evidence type="ECO:0000256" key="17">
    <source>
        <dbReference type="ARBA" id="ARBA00048623"/>
    </source>
</evidence>
<dbReference type="GO" id="GO:0009236">
    <property type="term" value="P:cobalamin biosynthetic process"/>
    <property type="evidence" value="ECO:0007669"/>
    <property type="project" value="UniProtKB-UniRule"/>
</dbReference>
<evidence type="ECO:0000313" key="21">
    <source>
        <dbReference type="Proteomes" id="UP000319557"/>
    </source>
</evidence>
<comment type="similarity">
    <text evidence="4 19">Belongs to the CobS family.</text>
</comment>
<feature type="transmembrane region" description="Helical" evidence="19">
    <location>
        <begin position="51"/>
        <end position="74"/>
    </location>
</feature>
<sequence>MSEPTQSSDRQACSLWECFVIAVQFLTRVSIFRQRQLSSDQYRLALRRSVLFFPIVGGFVGLFTAVTFATLLLAGVPALVSALVAVGFEALLTGAFHEDAFADTCDALGGGWTRDQVLEIMKDSRLGTYGTIALVAGVGARAAAIAAMGETDIRWSIVAIVAAAAIGRIAIVVMMATTSPIDDRASQARDVAGSQTLKTVIAATLASLPFWSAWLMLSPSCAAASMLVSAITLILFRRKIMRRIGGTTGDLLGASGFLIQLVVTIGSAAR</sequence>
<keyword evidence="12 19" id="KW-1133">Transmembrane helix</keyword>
<organism evidence="20 21">
    <name type="scientific">Rosistilla ulvae</name>
    <dbReference type="NCBI Taxonomy" id="1930277"/>
    <lineage>
        <taxon>Bacteria</taxon>
        <taxon>Pseudomonadati</taxon>
        <taxon>Planctomycetota</taxon>
        <taxon>Planctomycetia</taxon>
        <taxon>Pirellulales</taxon>
        <taxon>Pirellulaceae</taxon>
        <taxon>Rosistilla</taxon>
    </lineage>
</organism>
<evidence type="ECO:0000256" key="8">
    <source>
        <dbReference type="ARBA" id="ARBA00022573"/>
    </source>
</evidence>
<dbReference type="GO" id="GO:0051073">
    <property type="term" value="F:adenosylcobinamide-GDP ribazoletransferase activity"/>
    <property type="evidence" value="ECO:0007669"/>
    <property type="project" value="UniProtKB-UniRule"/>
</dbReference>
<keyword evidence="9 19" id="KW-0808">Transferase</keyword>
<feature type="transmembrane region" description="Helical" evidence="19">
    <location>
        <begin position="126"/>
        <end position="148"/>
    </location>
</feature>
<comment type="function">
    <text evidence="14 19">Joins adenosylcobinamide-GDP and alpha-ribazole to generate adenosylcobalamin (Ado-cobalamin). Also synthesizes adenosylcobalamin 5'-phosphate from adenosylcobinamide-GDP and alpha-ribazole 5'-phosphate.</text>
</comment>
<dbReference type="Pfam" id="PF02654">
    <property type="entry name" value="CobS"/>
    <property type="match status" value="1"/>
</dbReference>
<dbReference type="PANTHER" id="PTHR34148:SF1">
    <property type="entry name" value="ADENOSYLCOBINAMIDE-GDP RIBAZOLETRANSFERASE"/>
    <property type="match status" value="1"/>
</dbReference>
<evidence type="ECO:0000256" key="15">
    <source>
        <dbReference type="ARBA" id="ARBA00032605"/>
    </source>
</evidence>
<evidence type="ECO:0000256" key="1">
    <source>
        <dbReference type="ARBA" id="ARBA00001946"/>
    </source>
</evidence>
<comment type="catalytic activity">
    <reaction evidence="17 19">
        <text>alpha-ribazole + adenosylcob(III)inamide-GDP = adenosylcob(III)alamin + GMP + H(+)</text>
        <dbReference type="Rhea" id="RHEA:16049"/>
        <dbReference type="ChEBI" id="CHEBI:10329"/>
        <dbReference type="ChEBI" id="CHEBI:15378"/>
        <dbReference type="ChEBI" id="CHEBI:18408"/>
        <dbReference type="ChEBI" id="CHEBI:58115"/>
        <dbReference type="ChEBI" id="CHEBI:60487"/>
        <dbReference type="EC" id="2.7.8.26"/>
    </reaction>
</comment>
<keyword evidence="7 19" id="KW-1003">Cell membrane</keyword>
<dbReference type="GO" id="GO:0005886">
    <property type="term" value="C:plasma membrane"/>
    <property type="evidence" value="ECO:0007669"/>
    <property type="project" value="UniProtKB-SubCell"/>
</dbReference>
<protein>
    <recommendedName>
        <fullName evidence="6 19">Adenosylcobinamide-GDP ribazoletransferase</fullName>
        <ecNumber evidence="5 19">2.7.8.26</ecNumber>
    </recommendedName>
    <alternativeName>
        <fullName evidence="16 19">Cobalamin synthase</fullName>
    </alternativeName>
    <alternativeName>
        <fullName evidence="15 19">Cobalamin-5'-phosphate synthase</fullName>
    </alternativeName>
</protein>
<comment type="catalytic activity">
    <reaction evidence="18 19">
        <text>alpha-ribazole 5'-phosphate + adenosylcob(III)inamide-GDP = adenosylcob(III)alamin 5'-phosphate + GMP + H(+)</text>
        <dbReference type="Rhea" id="RHEA:23560"/>
        <dbReference type="ChEBI" id="CHEBI:15378"/>
        <dbReference type="ChEBI" id="CHEBI:57918"/>
        <dbReference type="ChEBI" id="CHEBI:58115"/>
        <dbReference type="ChEBI" id="CHEBI:60487"/>
        <dbReference type="ChEBI" id="CHEBI:60493"/>
        <dbReference type="EC" id="2.7.8.26"/>
    </reaction>
</comment>
<evidence type="ECO:0000256" key="3">
    <source>
        <dbReference type="ARBA" id="ARBA00004663"/>
    </source>
</evidence>
<dbReference type="InterPro" id="IPR003805">
    <property type="entry name" value="CobS"/>
</dbReference>
<dbReference type="EMBL" id="CP036261">
    <property type="protein sequence ID" value="QDS91123.1"/>
    <property type="molecule type" value="Genomic_DNA"/>
</dbReference>
<comment type="pathway">
    <text evidence="3 19">Cofactor biosynthesis; adenosylcobalamin biosynthesis; adenosylcobalamin from cob(II)yrinate a,c-diamide: step 7/7.</text>
</comment>
<evidence type="ECO:0000256" key="14">
    <source>
        <dbReference type="ARBA" id="ARBA00025228"/>
    </source>
</evidence>
<evidence type="ECO:0000256" key="19">
    <source>
        <dbReference type="HAMAP-Rule" id="MF_00719"/>
    </source>
</evidence>
<feature type="transmembrane region" description="Helical" evidence="19">
    <location>
        <begin position="213"/>
        <end position="236"/>
    </location>
</feature>
<dbReference type="KEGG" id="ruv:EC9_53430"/>
<reference evidence="20 21" key="1">
    <citation type="submission" date="2019-02" db="EMBL/GenBank/DDBJ databases">
        <title>Deep-cultivation of Planctomycetes and their phenomic and genomic characterization uncovers novel biology.</title>
        <authorList>
            <person name="Wiegand S."/>
            <person name="Jogler M."/>
            <person name="Boedeker C."/>
            <person name="Pinto D."/>
            <person name="Vollmers J."/>
            <person name="Rivas-Marin E."/>
            <person name="Kohn T."/>
            <person name="Peeters S.H."/>
            <person name="Heuer A."/>
            <person name="Rast P."/>
            <person name="Oberbeckmann S."/>
            <person name="Bunk B."/>
            <person name="Jeske O."/>
            <person name="Meyerdierks A."/>
            <person name="Storesund J.E."/>
            <person name="Kallscheuer N."/>
            <person name="Luecker S."/>
            <person name="Lage O.M."/>
            <person name="Pohl T."/>
            <person name="Merkel B.J."/>
            <person name="Hornburger P."/>
            <person name="Mueller R.-W."/>
            <person name="Bruemmer F."/>
            <person name="Labrenz M."/>
            <person name="Spormann A.M."/>
            <person name="Op den Camp H."/>
            <person name="Overmann J."/>
            <person name="Amann R."/>
            <person name="Jetten M.S.M."/>
            <person name="Mascher T."/>
            <person name="Medema M.H."/>
            <person name="Devos D.P."/>
            <person name="Kaster A.-K."/>
            <person name="Ovreas L."/>
            <person name="Rohde M."/>
            <person name="Galperin M.Y."/>
            <person name="Jogler C."/>
        </authorList>
    </citation>
    <scope>NUCLEOTIDE SEQUENCE [LARGE SCALE GENOMIC DNA]</scope>
    <source>
        <strain evidence="20 21">EC9</strain>
    </source>
</reference>
<dbReference type="Proteomes" id="UP000319557">
    <property type="component" value="Chromosome"/>
</dbReference>
<dbReference type="RefSeq" id="WP_218934453.1">
    <property type="nucleotide sequence ID" value="NZ_CP036261.1"/>
</dbReference>
<dbReference type="AlphaFoldDB" id="A0A517M8C0"/>
<evidence type="ECO:0000256" key="2">
    <source>
        <dbReference type="ARBA" id="ARBA00004651"/>
    </source>
</evidence>
<evidence type="ECO:0000256" key="18">
    <source>
        <dbReference type="ARBA" id="ARBA00049504"/>
    </source>
</evidence>
<evidence type="ECO:0000256" key="5">
    <source>
        <dbReference type="ARBA" id="ARBA00013200"/>
    </source>
</evidence>
<evidence type="ECO:0000256" key="11">
    <source>
        <dbReference type="ARBA" id="ARBA00022842"/>
    </source>
</evidence>
<evidence type="ECO:0000256" key="7">
    <source>
        <dbReference type="ARBA" id="ARBA00022475"/>
    </source>
</evidence>
<name>A0A517M8C0_9BACT</name>
<evidence type="ECO:0000256" key="10">
    <source>
        <dbReference type="ARBA" id="ARBA00022692"/>
    </source>
</evidence>
<evidence type="ECO:0000256" key="16">
    <source>
        <dbReference type="ARBA" id="ARBA00032853"/>
    </source>
</evidence>
<keyword evidence="11 19" id="KW-0460">Magnesium</keyword>
<dbReference type="HAMAP" id="MF_00719">
    <property type="entry name" value="CobS"/>
    <property type="match status" value="1"/>
</dbReference>
<dbReference type="GO" id="GO:0008818">
    <property type="term" value="F:cobalamin 5'-phosphate synthase activity"/>
    <property type="evidence" value="ECO:0007669"/>
    <property type="project" value="UniProtKB-UniRule"/>
</dbReference>
<dbReference type="UniPathway" id="UPA00148">
    <property type="reaction ID" value="UER00238"/>
</dbReference>
<evidence type="ECO:0000256" key="12">
    <source>
        <dbReference type="ARBA" id="ARBA00022989"/>
    </source>
</evidence>
<keyword evidence="21" id="KW-1185">Reference proteome</keyword>
<evidence type="ECO:0000313" key="20">
    <source>
        <dbReference type="EMBL" id="QDS91123.1"/>
    </source>
</evidence>
<evidence type="ECO:0000256" key="4">
    <source>
        <dbReference type="ARBA" id="ARBA00010561"/>
    </source>
</evidence>
<evidence type="ECO:0000256" key="9">
    <source>
        <dbReference type="ARBA" id="ARBA00022679"/>
    </source>
</evidence>
<gene>
    <name evidence="19 20" type="primary">cobS</name>
    <name evidence="20" type="ORF">EC9_53430</name>
</gene>
<keyword evidence="10 19" id="KW-0812">Transmembrane</keyword>
<accession>A0A517M8C0</accession>
<feature type="transmembrane region" description="Helical" evidence="19">
    <location>
        <begin position="155"/>
        <end position="176"/>
    </location>
</feature>
<comment type="subcellular location">
    <subcellularLocation>
        <location evidence="2 19">Cell membrane</location>
        <topology evidence="2 19">Multi-pass membrane protein</topology>
    </subcellularLocation>
</comment>
<proteinExistence type="inferred from homology"/>
<comment type="cofactor">
    <cofactor evidence="1 19">
        <name>Mg(2+)</name>
        <dbReference type="ChEBI" id="CHEBI:18420"/>
    </cofactor>
</comment>
<evidence type="ECO:0000256" key="13">
    <source>
        <dbReference type="ARBA" id="ARBA00023136"/>
    </source>
</evidence>
<dbReference type="PANTHER" id="PTHR34148">
    <property type="entry name" value="ADENOSYLCOBINAMIDE-GDP RIBAZOLETRANSFERASE"/>
    <property type="match status" value="1"/>
</dbReference>